<dbReference type="CDD" id="cd06434">
    <property type="entry name" value="GT2_HAS"/>
    <property type="match status" value="1"/>
</dbReference>
<evidence type="ECO:0000256" key="5">
    <source>
        <dbReference type="ARBA" id="ARBA00022989"/>
    </source>
</evidence>
<feature type="region of interest" description="Disordered" evidence="8">
    <location>
        <begin position="474"/>
        <end position="497"/>
    </location>
</feature>
<keyword evidence="4 9" id="KW-0812">Transmembrane</keyword>
<name>A0AA40D219_9PEZI</name>
<dbReference type="GO" id="GO:0016020">
    <property type="term" value="C:membrane"/>
    <property type="evidence" value="ECO:0007669"/>
    <property type="project" value="UniProtKB-SubCell"/>
</dbReference>
<dbReference type="AlphaFoldDB" id="A0AA40D219"/>
<evidence type="ECO:0000256" key="6">
    <source>
        <dbReference type="ARBA" id="ARBA00023136"/>
    </source>
</evidence>
<keyword evidence="6 9" id="KW-0472">Membrane</keyword>
<gene>
    <name evidence="10" type="ORF">B0T16DRAFT_314980</name>
</gene>
<dbReference type="Proteomes" id="UP001174936">
    <property type="component" value="Unassembled WGS sequence"/>
</dbReference>
<sequence length="497" mass="57877">MAGLMDIVIQRLDFLWSVKFWAVFHTAFWIYRYFRLLVHCISHWTYKSKLPREEKPKYTSDDVTVIIPTIHNHFQDLRDSLQSILACRPAKLILVTTYNKHEALEQMAETLRSPGSSHPTAIEVLHVDKANKRLQVCKALEEDHVKTPITIMADDDVEWPATLMPWILAPFEDDKMGGVGTCQRVKRVDGDLTTRLYNWLGAAYIERRNFEISATHNIDGGTSCMSGRTGAYRTEILKSYDFLGGFKNEKWGKYILNADDDNFVTRWLVAHQWKTWVQYEPECEIETTLETSTKFLYQCSRWARSNWRSNWTSLVHERYVLTQQPWCTYALHFATFTSLAFITDPLMLFSCWWATENWELKNRYTLLVAEIMFMFCFTKVVKLMGLFRKNPRDIVYLPVSVVFGYFHGLIKLYALFTLKHQTSWGSRADGDEHNQFRLQEKPPRNPSMNTPAGPDMPDSILYALSSQTRRVTISTQKHEHNGCTESRTPITVRSSVS</sequence>
<evidence type="ECO:0000256" key="3">
    <source>
        <dbReference type="ARBA" id="ARBA00022679"/>
    </source>
</evidence>
<evidence type="ECO:0000313" key="11">
    <source>
        <dbReference type="Proteomes" id="UP001174936"/>
    </source>
</evidence>
<evidence type="ECO:0000256" key="1">
    <source>
        <dbReference type="ARBA" id="ARBA00004370"/>
    </source>
</evidence>
<evidence type="ECO:0000256" key="8">
    <source>
        <dbReference type="SAM" id="MobiDB-lite"/>
    </source>
</evidence>
<evidence type="ECO:0000256" key="9">
    <source>
        <dbReference type="SAM" id="Phobius"/>
    </source>
</evidence>
<dbReference type="GO" id="GO:0016757">
    <property type="term" value="F:glycosyltransferase activity"/>
    <property type="evidence" value="ECO:0007669"/>
    <property type="project" value="UniProtKB-KW"/>
</dbReference>
<organism evidence="10 11">
    <name type="scientific">Cercophora newfieldiana</name>
    <dbReference type="NCBI Taxonomy" id="92897"/>
    <lineage>
        <taxon>Eukaryota</taxon>
        <taxon>Fungi</taxon>
        <taxon>Dikarya</taxon>
        <taxon>Ascomycota</taxon>
        <taxon>Pezizomycotina</taxon>
        <taxon>Sordariomycetes</taxon>
        <taxon>Sordariomycetidae</taxon>
        <taxon>Sordariales</taxon>
        <taxon>Lasiosphaeriaceae</taxon>
        <taxon>Cercophora</taxon>
    </lineage>
</organism>
<dbReference type="Pfam" id="PF13641">
    <property type="entry name" value="Glyco_tranf_2_3"/>
    <property type="match status" value="1"/>
</dbReference>
<dbReference type="PANTHER" id="PTHR47844">
    <property type="entry name" value="SYNTHASE CPS1, PUTATIVE (AFU_ORTHOLOGUE AFUA_7G02500)-RELATED"/>
    <property type="match status" value="1"/>
</dbReference>
<dbReference type="SUPFAM" id="SSF53448">
    <property type="entry name" value="Nucleotide-diphospho-sugar transferases"/>
    <property type="match status" value="1"/>
</dbReference>
<protein>
    <submittedName>
        <fullName evidence="10">Nucleotide-diphospho-sugar transferase</fullName>
    </submittedName>
</protein>
<evidence type="ECO:0000313" key="10">
    <source>
        <dbReference type="EMBL" id="KAK0657713.1"/>
    </source>
</evidence>
<dbReference type="PANTHER" id="PTHR47844:SF1">
    <property type="entry name" value="EXOSTOSIN-LIKE 2"/>
    <property type="match status" value="1"/>
</dbReference>
<feature type="transmembrane region" description="Helical" evidence="9">
    <location>
        <begin position="366"/>
        <end position="388"/>
    </location>
</feature>
<comment type="caution">
    <text evidence="10">The sequence shown here is derived from an EMBL/GenBank/DDBJ whole genome shotgun (WGS) entry which is preliminary data.</text>
</comment>
<dbReference type="InterPro" id="IPR052427">
    <property type="entry name" value="Glycosyltrans_GT2/GT47"/>
</dbReference>
<dbReference type="Gene3D" id="3.90.550.10">
    <property type="entry name" value="Spore Coat Polysaccharide Biosynthesis Protein SpsA, Chain A"/>
    <property type="match status" value="1"/>
</dbReference>
<dbReference type="EMBL" id="JAULSV010000001">
    <property type="protein sequence ID" value="KAK0657713.1"/>
    <property type="molecule type" value="Genomic_DNA"/>
</dbReference>
<reference evidence="10" key="1">
    <citation type="submission" date="2023-06" db="EMBL/GenBank/DDBJ databases">
        <title>Genome-scale phylogeny and comparative genomics of the fungal order Sordariales.</title>
        <authorList>
            <consortium name="Lawrence Berkeley National Laboratory"/>
            <person name="Hensen N."/>
            <person name="Bonometti L."/>
            <person name="Westerberg I."/>
            <person name="Brannstrom I.O."/>
            <person name="Guillou S."/>
            <person name="Cros-Aarteil S."/>
            <person name="Calhoun S."/>
            <person name="Haridas S."/>
            <person name="Kuo A."/>
            <person name="Mondo S."/>
            <person name="Pangilinan J."/>
            <person name="Riley R."/>
            <person name="Labutti K."/>
            <person name="Andreopoulos B."/>
            <person name="Lipzen A."/>
            <person name="Chen C."/>
            <person name="Yanf M."/>
            <person name="Daum C."/>
            <person name="Ng V."/>
            <person name="Clum A."/>
            <person name="Steindorff A."/>
            <person name="Ohm R."/>
            <person name="Martin F."/>
            <person name="Silar P."/>
            <person name="Natvig D."/>
            <person name="Lalanne C."/>
            <person name="Gautier V."/>
            <person name="Ament-Velasquez S.L."/>
            <person name="Kruys A."/>
            <person name="Hutchinson M.I."/>
            <person name="Powell A.J."/>
            <person name="Barry K."/>
            <person name="Miller A.N."/>
            <person name="Grigoriev I.V."/>
            <person name="Debuchy R."/>
            <person name="Gladieux P."/>
            <person name="Thoren M.H."/>
            <person name="Johannesson H."/>
        </authorList>
    </citation>
    <scope>NUCLEOTIDE SEQUENCE</scope>
    <source>
        <strain evidence="10">SMH2532-1</strain>
    </source>
</reference>
<evidence type="ECO:0000256" key="7">
    <source>
        <dbReference type="ARBA" id="ARBA00023180"/>
    </source>
</evidence>
<evidence type="ECO:0000256" key="2">
    <source>
        <dbReference type="ARBA" id="ARBA00022676"/>
    </source>
</evidence>
<keyword evidence="3 10" id="KW-0808">Transferase</keyword>
<comment type="subcellular location">
    <subcellularLocation>
        <location evidence="1">Membrane</location>
    </subcellularLocation>
</comment>
<evidence type="ECO:0000256" key="4">
    <source>
        <dbReference type="ARBA" id="ARBA00022692"/>
    </source>
</evidence>
<feature type="transmembrane region" description="Helical" evidence="9">
    <location>
        <begin position="394"/>
        <end position="416"/>
    </location>
</feature>
<dbReference type="InterPro" id="IPR029044">
    <property type="entry name" value="Nucleotide-diphossugar_trans"/>
</dbReference>
<keyword evidence="5 9" id="KW-1133">Transmembrane helix</keyword>
<feature type="compositionally biased region" description="Polar residues" evidence="8">
    <location>
        <begin position="483"/>
        <end position="497"/>
    </location>
</feature>
<feature type="transmembrane region" description="Helical" evidence="9">
    <location>
        <begin position="12"/>
        <end position="31"/>
    </location>
</feature>
<feature type="transmembrane region" description="Helical" evidence="9">
    <location>
        <begin position="329"/>
        <end position="354"/>
    </location>
</feature>
<keyword evidence="2" id="KW-0328">Glycosyltransferase</keyword>
<keyword evidence="11" id="KW-1185">Reference proteome</keyword>
<proteinExistence type="predicted"/>
<accession>A0AA40D219</accession>
<keyword evidence="7" id="KW-0325">Glycoprotein</keyword>